<keyword evidence="1" id="KW-0812">Transmembrane</keyword>
<dbReference type="Proteomes" id="UP000054544">
    <property type="component" value="Unassembled WGS sequence"/>
</dbReference>
<dbReference type="EMBL" id="KE384769">
    <property type="protein sequence ID" value="KJK73932.1"/>
    <property type="molecule type" value="Genomic_DNA"/>
</dbReference>
<feature type="transmembrane region" description="Helical" evidence="1">
    <location>
        <begin position="201"/>
        <end position="219"/>
    </location>
</feature>
<proteinExistence type="predicted"/>
<accession>A0A0D9NIP9</accession>
<feature type="transmembrane region" description="Helical" evidence="1">
    <location>
        <begin position="12"/>
        <end position="29"/>
    </location>
</feature>
<evidence type="ECO:0000256" key="1">
    <source>
        <dbReference type="SAM" id="Phobius"/>
    </source>
</evidence>
<evidence type="ECO:0000313" key="3">
    <source>
        <dbReference type="Proteomes" id="UP000054544"/>
    </source>
</evidence>
<keyword evidence="1" id="KW-0472">Membrane</keyword>
<dbReference type="AlphaFoldDB" id="A0A0D9NIP9"/>
<feature type="transmembrane region" description="Helical" evidence="1">
    <location>
        <begin position="168"/>
        <end position="189"/>
    </location>
</feature>
<keyword evidence="1" id="KW-1133">Transmembrane helix</keyword>
<gene>
    <name evidence="2" type="ORF">H634G_10793</name>
</gene>
<feature type="transmembrane region" description="Helical" evidence="1">
    <location>
        <begin position="98"/>
        <end position="119"/>
    </location>
</feature>
<feature type="transmembrane region" description="Helical" evidence="1">
    <location>
        <begin position="140"/>
        <end position="162"/>
    </location>
</feature>
<name>A0A0D9NIP9_METAN</name>
<feature type="transmembrane region" description="Helical" evidence="1">
    <location>
        <begin position="231"/>
        <end position="252"/>
    </location>
</feature>
<reference evidence="3" key="1">
    <citation type="journal article" date="2014" name="BMC Genomics">
        <title>The genome sequence of the biocontrol fungus Metarhizium anisopliae and comparative genomics of Metarhizium species.</title>
        <authorList>
            <person name="Pattemore J.A."/>
            <person name="Hane J.K."/>
            <person name="Williams A.H."/>
            <person name="Wilson B.A."/>
            <person name="Stodart B.J."/>
            <person name="Ash G.J."/>
        </authorList>
    </citation>
    <scope>NUCLEOTIDE SEQUENCE [LARGE SCALE GENOMIC DNA]</scope>
    <source>
        <strain evidence="3">BRIP 53293</strain>
    </source>
</reference>
<sequence>MSPSPDNFLPFPIFSAALAIAVLVIIPKLRQQSEERSNSALPVENCEPRSCFGDDDEELELEFLPYGLWIIYPLHALCLVLPALIFGVFLLRFGTENWLSYMPICGTYSNGLSSFLLVLRTLRWRYCKEESKFVKDILTQSATTVAVVTLMLVPGTGCMLYFSLQHTGLLSAALLSFLTVFLVGVGFQLYTRRTQYLQPAIQLFFFALVFLILDIILPLKALKSGDQRNVAAWVLSFIPSFLAVVTCVYRLAKPAEKENGKKNSSIDHKGDAPHHAVVTNANNKSFTTPSSMQPTAAAIEMEDMSMGGRTNVRHHDLPFAFADTTRTVYPCRAIQSAEKTEPRELETELTQTPGGHYQQIEWLFFPSAEIDRPMGWKRGGGTVTFTLIGSHELEKCAIKADTDEPSKTLPRDRGILVQDTNFFLIDPRLRGTT</sequence>
<keyword evidence="3" id="KW-1185">Reference proteome</keyword>
<feature type="transmembrane region" description="Helical" evidence="1">
    <location>
        <begin position="69"/>
        <end position="92"/>
    </location>
</feature>
<organism evidence="2 3">
    <name type="scientific">Metarhizium anisopliae BRIP 53293</name>
    <dbReference type="NCBI Taxonomy" id="1291518"/>
    <lineage>
        <taxon>Eukaryota</taxon>
        <taxon>Fungi</taxon>
        <taxon>Dikarya</taxon>
        <taxon>Ascomycota</taxon>
        <taxon>Pezizomycotina</taxon>
        <taxon>Sordariomycetes</taxon>
        <taxon>Hypocreomycetidae</taxon>
        <taxon>Hypocreales</taxon>
        <taxon>Clavicipitaceae</taxon>
        <taxon>Metarhizium</taxon>
    </lineage>
</organism>
<evidence type="ECO:0000313" key="2">
    <source>
        <dbReference type="EMBL" id="KJK73932.1"/>
    </source>
</evidence>
<protein>
    <submittedName>
        <fullName evidence="2">Uncharacterized protein</fullName>
    </submittedName>
</protein>